<organism evidence="2 3">
    <name type="scientific">Nocardia suismassiliense</name>
    <dbReference type="NCBI Taxonomy" id="2077092"/>
    <lineage>
        <taxon>Bacteria</taxon>
        <taxon>Bacillati</taxon>
        <taxon>Actinomycetota</taxon>
        <taxon>Actinomycetes</taxon>
        <taxon>Mycobacteriales</taxon>
        <taxon>Nocardiaceae</taxon>
        <taxon>Nocardia</taxon>
    </lineage>
</organism>
<sequence length="178" mass="19000">MRFGLQRRPKRVDRTLSRRLAKEELAFKKRLVQARHDSGLSQTDVAELLGVNKSAISRFERADSNPTLSMIRHYAHAIGALVIHDVEPNWSTDAEADPTDVVTPWLGSGVLQMTAGPWLVVGAGSRLTSPPGVVGPQFGIRVHNFTSAILGAPDADAAPGSQSSAGRVALSSVRSVVG</sequence>
<dbReference type="CDD" id="cd00093">
    <property type="entry name" value="HTH_XRE"/>
    <property type="match status" value="1"/>
</dbReference>
<dbReference type="Pfam" id="PF01381">
    <property type="entry name" value="HTH_3"/>
    <property type="match status" value="1"/>
</dbReference>
<dbReference type="Gene3D" id="1.10.260.40">
    <property type="entry name" value="lambda repressor-like DNA-binding domains"/>
    <property type="match status" value="1"/>
</dbReference>
<name>A0ABW6QY13_9NOCA</name>
<gene>
    <name evidence="2" type="ORF">ACFYV7_25440</name>
</gene>
<dbReference type="InterPro" id="IPR001387">
    <property type="entry name" value="Cro/C1-type_HTH"/>
</dbReference>
<evidence type="ECO:0000313" key="3">
    <source>
        <dbReference type="Proteomes" id="UP001601948"/>
    </source>
</evidence>
<dbReference type="EMBL" id="JBIAPI010000007">
    <property type="protein sequence ID" value="MFF3226163.1"/>
    <property type="molecule type" value="Genomic_DNA"/>
</dbReference>
<comment type="caution">
    <text evidence="2">The sequence shown here is derived from an EMBL/GenBank/DDBJ whole genome shotgun (WGS) entry which is preliminary data.</text>
</comment>
<dbReference type="SUPFAM" id="SSF47413">
    <property type="entry name" value="lambda repressor-like DNA-binding domains"/>
    <property type="match status" value="1"/>
</dbReference>
<dbReference type="SMART" id="SM00530">
    <property type="entry name" value="HTH_XRE"/>
    <property type="match status" value="1"/>
</dbReference>
<accession>A0ABW6QY13</accession>
<evidence type="ECO:0000313" key="2">
    <source>
        <dbReference type="EMBL" id="MFF3226163.1"/>
    </source>
</evidence>
<reference evidence="2 3" key="1">
    <citation type="submission" date="2024-10" db="EMBL/GenBank/DDBJ databases">
        <title>The Natural Products Discovery Center: Release of the First 8490 Sequenced Strains for Exploring Actinobacteria Biosynthetic Diversity.</title>
        <authorList>
            <person name="Kalkreuter E."/>
            <person name="Kautsar S.A."/>
            <person name="Yang D."/>
            <person name="Bader C.D."/>
            <person name="Teijaro C.N."/>
            <person name="Fluegel L."/>
            <person name="Davis C.M."/>
            <person name="Simpson J.R."/>
            <person name="Lauterbach L."/>
            <person name="Steele A.D."/>
            <person name="Gui C."/>
            <person name="Meng S."/>
            <person name="Li G."/>
            <person name="Viehrig K."/>
            <person name="Ye F."/>
            <person name="Su P."/>
            <person name="Kiefer A.F."/>
            <person name="Nichols A."/>
            <person name="Cepeda A.J."/>
            <person name="Yan W."/>
            <person name="Fan B."/>
            <person name="Jiang Y."/>
            <person name="Adhikari A."/>
            <person name="Zheng C.-J."/>
            <person name="Schuster L."/>
            <person name="Cowan T.M."/>
            <person name="Smanski M.J."/>
            <person name="Chevrette M.G."/>
            <person name="De Carvalho L.P.S."/>
            <person name="Shen B."/>
        </authorList>
    </citation>
    <scope>NUCLEOTIDE SEQUENCE [LARGE SCALE GENOMIC DNA]</scope>
    <source>
        <strain evidence="2 3">NPDC003040</strain>
    </source>
</reference>
<feature type="domain" description="HTH cro/C1-type" evidence="1">
    <location>
        <begin position="31"/>
        <end position="84"/>
    </location>
</feature>
<protein>
    <submittedName>
        <fullName evidence="2">Helix-turn-helix domain-containing protein</fullName>
    </submittedName>
</protein>
<dbReference type="PROSITE" id="PS50943">
    <property type="entry name" value="HTH_CROC1"/>
    <property type="match status" value="1"/>
</dbReference>
<dbReference type="Proteomes" id="UP001601948">
    <property type="component" value="Unassembled WGS sequence"/>
</dbReference>
<dbReference type="InterPro" id="IPR010982">
    <property type="entry name" value="Lambda_DNA-bd_dom_sf"/>
</dbReference>
<keyword evidence="3" id="KW-1185">Reference proteome</keyword>
<dbReference type="RefSeq" id="WP_387721203.1">
    <property type="nucleotide sequence ID" value="NZ_JBIAPI010000007.1"/>
</dbReference>
<proteinExistence type="predicted"/>
<evidence type="ECO:0000259" key="1">
    <source>
        <dbReference type="PROSITE" id="PS50943"/>
    </source>
</evidence>